<evidence type="ECO:0000256" key="1">
    <source>
        <dbReference type="SAM" id="MobiDB-lite"/>
    </source>
</evidence>
<feature type="transmembrane region" description="Helical" evidence="2">
    <location>
        <begin position="127"/>
        <end position="149"/>
    </location>
</feature>
<keyword evidence="4" id="KW-1185">Reference proteome</keyword>
<organism evidence="3 4">
    <name type="scientific">Pseudoneurospora amorphoporcata</name>
    <dbReference type="NCBI Taxonomy" id="241081"/>
    <lineage>
        <taxon>Eukaryota</taxon>
        <taxon>Fungi</taxon>
        <taxon>Dikarya</taxon>
        <taxon>Ascomycota</taxon>
        <taxon>Pezizomycotina</taxon>
        <taxon>Sordariomycetes</taxon>
        <taxon>Sordariomycetidae</taxon>
        <taxon>Sordariales</taxon>
        <taxon>Sordariaceae</taxon>
        <taxon>Pseudoneurospora</taxon>
    </lineage>
</organism>
<feature type="transmembrane region" description="Helical" evidence="2">
    <location>
        <begin position="204"/>
        <end position="227"/>
    </location>
</feature>
<proteinExistence type="predicted"/>
<protein>
    <recommendedName>
        <fullName evidence="5">MARVEL domain-containing protein</fullName>
    </recommendedName>
</protein>
<gene>
    <name evidence="3" type="ORF">QBC32DRAFT_212832</name>
</gene>
<feature type="region of interest" description="Disordered" evidence="1">
    <location>
        <begin position="1"/>
        <end position="21"/>
    </location>
</feature>
<feature type="compositionally biased region" description="Low complexity" evidence="1">
    <location>
        <begin position="320"/>
        <end position="343"/>
    </location>
</feature>
<reference evidence="3" key="1">
    <citation type="journal article" date="2023" name="Mol. Phylogenet. Evol.">
        <title>Genome-scale phylogeny and comparative genomics of the fungal order Sordariales.</title>
        <authorList>
            <person name="Hensen N."/>
            <person name="Bonometti L."/>
            <person name="Westerberg I."/>
            <person name="Brannstrom I.O."/>
            <person name="Guillou S."/>
            <person name="Cros-Aarteil S."/>
            <person name="Calhoun S."/>
            <person name="Haridas S."/>
            <person name="Kuo A."/>
            <person name="Mondo S."/>
            <person name="Pangilinan J."/>
            <person name="Riley R."/>
            <person name="LaButti K."/>
            <person name="Andreopoulos B."/>
            <person name="Lipzen A."/>
            <person name="Chen C."/>
            <person name="Yan M."/>
            <person name="Daum C."/>
            <person name="Ng V."/>
            <person name="Clum A."/>
            <person name="Steindorff A."/>
            <person name="Ohm R.A."/>
            <person name="Martin F."/>
            <person name="Silar P."/>
            <person name="Natvig D.O."/>
            <person name="Lalanne C."/>
            <person name="Gautier V."/>
            <person name="Ament-Velasquez S.L."/>
            <person name="Kruys A."/>
            <person name="Hutchinson M.I."/>
            <person name="Powell A.J."/>
            <person name="Barry K."/>
            <person name="Miller A.N."/>
            <person name="Grigoriev I.V."/>
            <person name="Debuchy R."/>
            <person name="Gladieux P."/>
            <person name="Hiltunen Thoren M."/>
            <person name="Johannesson H."/>
        </authorList>
    </citation>
    <scope>NUCLEOTIDE SEQUENCE</scope>
    <source>
        <strain evidence="3">CBS 626.80</strain>
    </source>
</reference>
<keyword evidence="2" id="KW-0812">Transmembrane</keyword>
<feature type="compositionally biased region" description="Polar residues" evidence="1">
    <location>
        <begin position="470"/>
        <end position="479"/>
    </location>
</feature>
<keyword evidence="2" id="KW-0472">Membrane</keyword>
<dbReference type="EMBL" id="MU859126">
    <property type="protein sequence ID" value="KAK3952308.1"/>
    <property type="molecule type" value="Genomic_DNA"/>
</dbReference>
<feature type="region of interest" description="Disordered" evidence="1">
    <location>
        <begin position="547"/>
        <end position="571"/>
    </location>
</feature>
<evidence type="ECO:0000256" key="2">
    <source>
        <dbReference type="SAM" id="Phobius"/>
    </source>
</evidence>
<dbReference type="AlphaFoldDB" id="A0AAN6SGG1"/>
<dbReference type="Proteomes" id="UP001303222">
    <property type="component" value="Unassembled WGS sequence"/>
</dbReference>
<sequence length="600" mass="64929">MLPTVNNKFPPPPTAPIPVKPHFPLRTAHKKRPSLEIITDFNSPRGARMGFHTPRLGALGLTFSVMRALQFAGLIAAIGLCANFIDEFSTKSLESPSELLGALVVAVVAVIYVVISYILYYDVMLPYLLSGILDGLLLIAFIVVVSILGKPLSELQCALMPKDPDANNFWTSVPFHIKSQETHDDGLYFTFVHIDQPTCYETKAIWGLSIALCVLFAFSSIVCVGLWRRVSGRTGGRAGAGWGIREKNYYLYKSESESDVSLYGHNTMTTAPPQFPLPPLAPMPITRGARRSDNQQYDNSDPQDVPVPTIRARAGLPQNRRSLSGSRSSIDSDASSSTLSRGASPERHLRISGGGLAPPPPVRHCCNGGRVGLGIMPTIPGSPIDAKQERTMIDGISPIMSRAPEALPLPVADPAFRSTSTSNLTLAVPSAARPHPNYPLHVHGQVGAGRATLHPPLTITTEFPIISPSAYSPTDNITPQEYKRAAPPQPQRSPLSPLSLRGLGSFMARRGCKRKEVPPPIIVHPSSPSQFAHVVNGHSPGMDSVALGTPVDGPSWTPSLPQQTPSPPKRRRTVWGMMVEGWWDLGLLERMGSGKRVAKK</sequence>
<evidence type="ECO:0000313" key="3">
    <source>
        <dbReference type="EMBL" id="KAK3952308.1"/>
    </source>
</evidence>
<feature type="compositionally biased region" description="Pro residues" evidence="1">
    <location>
        <begin position="9"/>
        <end position="21"/>
    </location>
</feature>
<feature type="compositionally biased region" description="Low complexity" evidence="1">
    <location>
        <begin position="554"/>
        <end position="563"/>
    </location>
</feature>
<name>A0AAN6SGG1_9PEZI</name>
<evidence type="ECO:0008006" key="5">
    <source>
        <dbReference type="Google" id="ProtNLM"/>
    </source>
</evidence>
<feature type="transmembrane region" description="Helical" evidence="2">
    <location>
        <begin position="99"/>
        <end position="120"/>
    </location>
</feature>
<feature type="transmembrane region" description="Helical" evidence="2">
    <location>
        <begin position="56"/>
        <end position="79"/>
    </location>
</feature>
<accession>A0AAN6SGG1</accession>
<reference evidence="3" key="2">
    <citation type="submission" date="2023-06" db="EMBL/GenBank/DDBJ databases">
        <authorList>
            <consortium name="Lawrence Berkeley National Laboratory"/>
            <person name="Mondo S.J."/>
            <person name="Hensen N."/>
            <person name="Bonometti L."/>
            <person name="Westerberg I."/>
            <person name="Brannstrom I.O."/>
            <person name="Guillou S."/>
            <person name="Cros-Aarteil S."/>
            <person name="Calhoun S."/>
            <person name="Haridas S."/>
            <person name="Kuo A."/>
            <person name="Pangilinan J."/>
            <person name="Riley R."/>
            <person name="Labutti K."/>
            <person name="Andreopoulos B."/>
            <person name="Lipzen A."/>
            <person name="Chen C."/>
            <person name="Yanf M."/>
            <person name="Daum C."/>
            <person name="Ng V."/>
            <person name="Clum A."/>
            <person name="Steindorff A."/>
            <person name="Ohm R."/>
            <person name="Martin F."/>
            <person name="Silar P."/>
            <person name="Natvig D."/>
            <person name="Lalanne C."/>
            <person name="Gautier V."/>
            <person name="Ament-Velasquez S.L."/>
            <person name="Kruys A."/>
            <person name="Hutchinson M.I."/>
            <person name="Powell A.J."/>
            <person name="Barry K."/>
            <person name="Miller A.N."/>
            <person name="Grigoriev I.V."/>
            <person name="Debuchy R."/>
            <person name="Gladieux P."/>
            <person name="Thoren M.H."/>
            <person name="Johannesson H."/>
        </authorList>
    </citation>
    <scope>NUCLEOTIDE SEQUENCE</scope>
    <source>
        <strain evidence="3">CBS 626.80</strain>
    </source>
</reference>
<feature type="compositionally biased region" description="Pro residues" evidence="1">
    <location>
        <begin position="273"/>
        <end position="282"/>
    </location>
</feature>
<evidence type="ECO:0000313" key="4">
    <source>
        <dbReference type="Proteomes" id="UP001303222"/>
    </source>
</evidence>
<comment type="caution">
    <text evidence="3">The sequence shown here is derived from an EMBL/GenBank/DDBJ whole genome shotgun (WGS) entry which is preliminary data.</text>
</comment>
<keyword evidence="2" id="KW-1133">Transmembrane helix</keyword>
<feature type="region of interest" description="Disordered" evidence="1">
    <location>
        <begin position="470"/>
        <end position="500"/>
    </location>
</feature>
<feature type="region of interest" description="Disordered" evidence="1">
    <location>
        <begin position="263"/>
        <end position="361"/>
    </location>
</feature>